<gene>
    <name evidence="2" type="primary">PEX11C_1</name>
    <name evidence="2" type="ORF">CK203_090222</name>
</gene>
<organism evidence="2 3">
    <name type="scientific">Vitis vinifera</name>
    <name type="common">Grape</name>
    <dbReference type="NCBI Taxonomy" id="29760"/>
    <lineage>
        <taxon>Eukaryota</taxon>
        <taxon>Viridiplantae</taxon>
        <taxon>Streptophyta</taxon>
        <taxon>Embryophyta</taxon>
        <taxon>Tracheophyta</taxon>
        <taxon>Spermatophyta</taxon>
        <taxon>Magnoliopsida</taxon>
        <taxon>eudicotyledons</taxon>
        <taxon>Gunneridae</taxon>
        <taxon>Pentapetalae</taxon>
        <taxon>rosids</taxon>
        <taxon>Vitales</taxon>
        <taxon>Vitaceae</taxon>
        <taxon>Viteae</taxon>
        <taxon>Vitis</taxon>
    </lineage>
</organism>
<protein>
    <submittedName>
        <fullName evidence="2">Peroxisomal membrane protein 11C</fullName>
    </submittedName>
</protein>
<proteinExistence type="predicted"/>
<comment type="caution">
    <text evidence="2">The sequence shown here is derived from an EMBL/GenBank/DDBJ whole genome shotgun (WGS) entry which is preliminary data.</text>
</comment>
<reference evidence="2 3" key="1">
    <citation type="journal article" date="2018" name="PLoS Genet.">
        <title>Population sequencing reveals clonal diversity and ancestral inbreeding in the grapevine cultivar Chardonnay.</title>
        <authorList>
            <person name="Roach M.J."/>
            <person name="Johnson D.L."/>
            <person name="Bohlmann J."/>
            <person name="van Vuuren H.J."/>
            <person name="Jones S.J."/>
            <person name="Pretorius I.S."/>
            <person name="Schmidt S.A."/>
            <person name="Borneman A.R."/>
        </authorList>
    </citation>
    <scope>NUCLEOTIDE SEQUENCE [LARGE SCALE GENOMIC DNA]</scope>
    <source>
        <strain evidence="3">cv. Chardonnay</strain>
        <tissue evidence="2">Leaf</tissue>
    </source>
</reference>
<dbReference type="Proteomes" id="UP000288805">
    <property type="component" value="Unassembled WGS sequence"/>
</dbReference>
<name>A0A438CIT7_VITVI</name>
<dbReference type="EMBL" id="QGNW01002205">
    <property type="protein sequence ID" value="RVW23133.1"/>
    <property type="molecule type" value="Genomic_DNA"/>
</dbReference>
<evidence type="ECO:0000313" key="3">
    <source>
        <dbReference type="Proteomes" id="UP000288805"/>
    </source>
</evidence>
<evidence type="ECO:0000256" key="1">
    <source>
        <dbReference type="SAM" id="MobiDB-lite"/>
    </source>
</evidence>
<evidence type="ECO:0000313" key="2">
    <source>
        <dbReference type="EMBL" id="RVW23133.1"/>
    </source>
</evidence>
<accession>A0A438CIT7</accession>
<feature type="region of interest" description="Disordered" evidence="1">
    <location>
        <begin position="236"/>
        <end position="275"/>
    </location>
</feature>
<feature type="compositionally biased region" description="Basic and acidic residues" evidence="1">
    <location>
        <begin position="252"/>
        <end position="265"/>
    </location>
</feature>
<dbReference type="AlphaFoldDB" id="A0A438CIT7"/>
<sequence length="329" mass="36863">MSTLDATRAELALVILYFKKPKPNATRAIQYGLKCWSEGQAGTTQNVDKSPAWHKKFSIFLRLGDIVHCGSVNDLHALISPPPRGNHLPLILLGKSKNVSLSTFLFPAKIVWLGRSGIYKVLFASSLANFIHYLNWFGIEGQLYVDHENDVLLVGDDLGEKLMIEMISLPLKGKNMKPGKLLETPGAIYTKLLEGRVWKVLEMPRDVHTSLHYGGRHERSPRNPPRFQRVPLVPINSGHGKGSMSGSNVEETSEKTRGREIEPTMRGRGRKDKSRDVVANMEARLAKVELAMVDTREGVDLIEQGMEKGLKDLREQIQDLRERVLGSQV</sequence>